<feature type="non-terminal residue" evidence="2">
    <location>
        <position position="159"/>
    </location>
</feature>
<keyword evidence="3" id="KW-1185">Reference proteome</keyword>
<evidence type="ECO:0000313" key="3">
    <source>
        <dbReference type="Proteomes" id="UP001341840"/>
    </source>
</evidence>
<feature type="domain" description="DUF4283" evidence="1">
    <location>
        <begin position="41"/>
        <end position="125"/>
    </location>
</feature>
<dbReference type="InterPro" id="IPR040256">
    <property type="entry name" value="At4g02000-like"/>
</dbReference>
<name>A0ABU6RKH6_9FABA</name>
<dbReference type="PANTHER" id="PTHR31286:SF167">
    <property type="entry name" value="OS09G0268800 PROTEIN"/>
    <property type="match status" value="1"/>
</dbReference>
<evidence type="ECO:0000313" key="2">
    <source>
        <dbReference type="EMBL" id="MED6124601.1"/>
    </source>
</evidence>
<accession>A0ABU6RKH6</accession>
<sequence length="159" mass="18718">MEESTSELGETNTQVIETDLHKEEEEEYIEYEENDVAEGIQKCKYSIVGKLITTKEINPIWVQSAMGNIWRKPKGFSMVEIKPKLYQFYVEKEADMRRILKGDPWLFRNAWLMVRKWERTTNPEEMVFLSAELKMQIWNLPEHCKTITLGKKIAGKVGE</sequence>
<proteinExistence type="predicted"/>
<comment type="caution">
    <text evidence="2">The sequence shown here is derived from an EMBL/GenBank/DDBJ whole genome shotgun (WGS) entry which is preliminary data.</text>
</comment>
<evidence type="ECO:0000259" key="1">
    <source>
        <dbReference type="Pfam" id="PF14111"/>
    </source>
</evidence>
<dbReference type="InterPro" id="IPR025558">
    <property type="entry name" value="DUF4283"/>
</dbReference>
<dbReference type="EMBL" id="JASCZI010030743">
    <property type="protein sequence ID" value="MED6124601.1"/>
    <property type="molecule type" value="Genomic_DNA"/>
</dbReference>
<dbReference type="Pfam" id="PF14111">
    <property type="entry name" value="DUF4283"/>
    <property type="match status" value="1"/>
</dbReference>
<organism evidence="2 3">
    <name type="scientific">Stylosanthes scabra</name>
    <dbReference type="NCBI Taxonomy" id="79078"/>
    <lineage>
        <taxon>Eukaryota</taxon>
        <taxon>Viridiplantae</taxon>
        <taxon>Streptophyta</taxon>
        <taxon>Embryophyta</taxon>
        <taxon>Tracheophyta</taxon>
        <taxon>Spermatophyta</taxon>
        <taxon>Magnoliopsida</taxon>
        <taxon>eudicotyledons</taxon>
        <taxon>Gunneridae</taxon>
        <taxon>Pentapetalae</taxon>
        <taxon>rosids</taxon>
        <taxon>fabids</taxon>
        <taxon>Fabales</taxon>
        <taxon>Fabaceae</taxon>
        <taxon>Papilionoideae</taxon>
        <taxon>50 kb inversion clade</taxon>
        <taxon>dalbergioids sensu lato</taxon>
        <taxon>Dalbergieae</taxon>
        <taxon>Pterocarpus clade</taxon>
        <taxon>Stylosanthes</taxon>
    </lineage>
</organism>
<protein>
    <recommendedName>
        <fullName evidence="1">DUF4283 domain-containing protein</fullName>
    </recommendedName>
</protein>
<reference evidence="2 3" key="1">
    <citation type="journal article" date="2023" name="Plants (Basel)">
        <title>Bridging the Gap: Combining Genomics and Transcriptomics Approaches to Understand Stylosanthes scabra, an Orphan Legume from the Brazilian Caatinga.</title>
        <authorList>
            <person name="Ferreira-Neto J.R.C."/>
            <person name="da Silva M.D."/>
            <person name="Binneck E."/>
            <person name="de Melo N.F."/>
            <person name="da Silva R.H."/>
            <person name="de Melo A.L.T.M."/>
            <person name="Pandolfi V."/>
            <person name="Bustamante F.O."/>
            <person name="Brasileiro-Vidal A.C."/>
            <person name="Benko-Iseppon A.M."/>
        </authorList>
    </citation>
    <scope>NUCLEOTIDE SEQUENCE [LARGE SCALE GENOMIC DNA]</scope>
    <source>
        <tissue evidence="2">Leaves</tissue>
    </source>
</reference>
<dbReference type="PANTHER" id="PTHR31286">
    <property type="entry name" value="GLYCINE-RICH CELL WALL STRUCTURAL PROTEIN 1.8-LIKE"/>
    <property type="match status" value="1"/>
</dbReference>
<dbReference type="Proteomes" id="UP001341840">
    <property type="component" value="Unassembled WGS sequence"/>
</dbReference>
<gene>
    <name evidence="2" type="ORF">PIB30_060463</name>
</gene>